<dbReference type="GO" id="GO:0008061">
    <property type="term" value="F:chitin binding"/>
    <property type="evidence" value="ECO:0007669"/>
    <property type="project" value="InterPro"/>
</dbReference>
<dbReference type="PROSITE" id="PS01095">
    <property type="entry name" value="GH18_1"/>
    <property type="match status" value="1"/>
</dbReference>
<dbReference type="SMART" id="SM00636">
    <property type="entry name" value="Glyco_18"/>
    <property type="match status" value="1"/>
</dbReference>
<dbReference type="GeneID" id="85308048"/>
<evidence type="ECO:0000256" key="8">
    <source>
        <dbReference type="ARBA" id="ARBA00023277"/>
    </source>
</evidence>
<comment type="caution">
    <text evidence="13">The sequence shown here is derived from an EMBL/GenBank/DDBJ whole genome shotgun (WGS) entry which is preliminary data.</text>
</comment>
<comment type="subcellular location">
    <subcellularLocation>
        <location evidence="2">Secreted</location>
    </subcellularLocation>
</comment>
<keyword evidence="10" id="KW-0624">Polysaccharide degradation</keyword>
<evidence type="ECO:0000256" key="3">
    <source>
        <dbReference type="ARBA" id="ARBA00008682"/>
    </source>
</evidence>
<proteinExistence type="inferred from homology"/>
<dbReference type="Proteomes" id="UP001244011">
    <property type="component" value="Unassembled WGS sequence"/>
</dbReference>
<comment type="catalytic activity">
    <reaction evidence="1">
        <text>Random endo-hydrolysis of N-acetyl-beta-D-glucosaminide (1-&gt;4)-beta-linkages in chitin and chitodextrins.</text>
        <dbReference type="EC" id="3.2.1.14"/>
    </reaction>
</comment>
<protein>
    <recommendedName>
        <fullName evidence="4">chitinase</fullName>
        <ecNumber evidence="4">3.2.1.14</ecNumber>
    </recommendedName>
</protein>
<dbReference type="InterPro" id="IPR017853">
    <property type="entry name" value="GH"/>
</dbReference>
<dbReference type="SUPFAM" id="SSF51445">
    <property type="entry name" value="(Trans)glycosidases"/>
    <property type="match status" value="1"/>
</dbReference>
<evidence type="ECO:0000256" key="5">
    <source>
        <dbReference type="ARBA" id="ARBA00022525"/>
    </source>
</evidence>
<gene>
    <name evidence="13" type="ORF">QBC33DRAFT_457550</name>
</gene>
<dbReference type="Gene3D" id="3.20.20.80">
    <property type="entry name" value="Glycosidases"/>
    <property type="match status" value="1"/>
</dbReference>
<evidence type="ECO:0000256" key="11">
    <source>
        <dbReference type="RuleBase" id="RU000489"/>
    </source>
</evidence>
<dbReference type="GO" id="GO:0008843">
    <property type="term" value="F:endochitinase activity"/>
    <property type="evidence" value="ECO:0007669"/>
    <property type="project" value="UniProtKB-EC"/>
</dbReference>
<sequence>MALSTSAINAVYYPSWAVYANRPPSTLPVDSITHVFYAFARPNENGTLDFADAWADDQMLVDGERGSLRALAKLKGEYSHLTTVLSVGGGGGSKDFPAVAASDQTRLAFATAVRKFVDEYSLDGVDIDWEHPSDASEGANFIQLLQILRAHLPEPQYLLTAALPVAVDCLSHINLTAASQVLDYLNLMGYDFAGPWSALSGHQARLLPTTGVAVDSSQPRMSCHLGVDCLVRNGFSRQKILLGVPAYARCFVGASGPGDAFEKEGSDPVKYSDLPGAWITNATVDDESGAASFVDDQEGGKGFVSFDVPATVRQKAGYVKSMGLAGLFYWNAAGDVNGSNSLVAAGRQALDVL</sequence>
<dbReference type="GO" id="GO:0005576">
    <property type="term" value="C:extracellular region"/>
    <property type="evidence" value="ECO:0007669"/>
    <property type="project" value="UniProtKB-SubCell"/>
</dbReference>
<evidence type="ECO:0000313" key="13">
    <source>
        <dbReference type="EMBL" id="KAK1764452.1"/>
    </source>
</evidence>
<dbReference type="Gene3D" id="3.10.50.10">
    <property type="match status" value="1"/>
</dbReference>
<evidence type="ECO:0000256" key="9">
    <source>
        <dbReference type="ARBA" id="ARBA00023295"/>
    </source>
</evidence>
<evidence type="ECO:0000256" key="2">
    <source>
        <dbReference type="ARBA" id="ARBA00004613"/>
    </source>
</evidence>
<dbReference type="GO" id="GO:0000272">
    <property type="term" value="P:polysaccharide catabolic process"/>
    <property type="evidence" value="ECO:0007669"/>
    <property type="project" value="UniProtKB-KW"/>
</dbReference>
<keyword evidence="5" id="KW-0964">Secreted</keyword>
<dbReference type="InterPro" id="IPR029070">
    <property type="entry name" value="Chitinase_insertion_sf"/>
</dbReference>
<reference evidence="13" key="1">
    <citation type="submission" date="2023-06" db="EMBL/GenBank/DDBJ databases">
        <title>Genome-scale phylogeny and comparative genomics of the fungal order Sordariales.</title>
        <authorList>
            <consortium name="Lawrence Berkeley National Laboratory"/>
            <person name="Hensen N."/>
            <person name="Bonometti L."/>
            <person name="Westerberg I."/>
            <person name="Brannstrom I.O."/>
            <person name="Guillou S."/>
            <person name="Cros-Aarteil S."/>
            <person name="Calhoun S."/>
            <person name="Haridas S."/>
            <person name="Kuo A."/>
            <person name="Mondo S."/>
            <person name="Pangilinan J."/>
            <person name="Riley R."/>
            <person name="Labutti K."/>
            <person name="Andreopoulos B."/>
            <person name="Lipzen A."/>
            <person name="Chen C."/>
            <person name="Yanf M."/>
            <person name="Daum C."/>
            <person name="Ng V."/>
            <person name="Clum A."/>
            <person name="Steindorff A."/>
            <person name="Ohm R."/>
            <person name="Martin F."/>
            <person name="Silar P."/>
            <person name="Natvig D."/>
            <person name="Lalanne C."/>
            <person name="Gautier V."/>
            <person name="Ament-Velasquez S.L."/>
            <person name="Kruys A."/>
            <person name="Hutchinson M.I."/>
            <person name="Powell A.J."/>
            <person name="Barry K."/>
            <person name="Miller A.N."/>
            <person name="Grigoriev I.V."/>
            <person name="Debuchy R."/>
            <person name="Gladieux P."/>
            <person name="Thoren M.H."/>
            <person name="Johannesson H."/>
        </authorList>
    </citation>
    <scope>NUCLEOTIDE SEQUENCE</scope>
    <source>
        <strain evidence="13">8032-3</strain>
    </source>
</reference>
<keyword evidence="6 11" id="KW-0378">Hydrolase</keyword>
<evidence type="ECO:0000256" key="10">
    <source>
        <dbReference type="ARBA" id="ARBA00023326"/>
    </source>
</evidence>
<dbReference type="InterPro" id="IPR050314">
    <property type="entry name" value="Glycosyl_Hydrlase_18"/>
</dbReference>
<organism evidence="13 14">
    <name type="scientific">Phialemonium atrogriseum</name>
    <dbReference type="NCBI Taxonomy" id="1093897"/>
    <lineage>
        <taxon>Eukaryota</taxon>
        <taxon>Fungi</taxon>
        <taxon>Dikarya</taxon>
        <taxon>Ascomycota</taxon>
        <taxon>Pezizomycotina</taxon>
        <taxon>Sordariomycetes</taxon>
        <taxon>Sordariomycetidae</taxon>
        <taxon>Cephalothecales</taxon>
        <taxon>Cephalothecaceae</taxon>
        <taxon>Phialemonium</taxon>
    </lineage>
</organism>
<dbReference type="EC" id="3.2.1.14" evidence="4"/>
<dbReference type="AlphaFoldDB" id="A0AAJ0BWP8"/>
<dbReference type="RefSeq" id="XP_060280665.1">
    <property type="nucleotide sequence ID" value="XM_060424861.1"/>
</dbReference>
<dbReference type="InterPro" id="IPR001223">
    <property type="entry name" value="Glyco_hydro18_cat"/>
</dbReference>
<name>A0AAJ0BWP8_9PEZI</name>
<evidence type="ECO:0000256" key="6">
    <source>
        <dbReference type="ARBA" id="ARBA00022801"/>
    </source>
</evidence>
<evidence type="ECO:0000256" key="7">
    <source>
        <dbReference type="ARBA" id="ARBA00023024"/>
    </source>
</evidence>
<dbReference type="PANTHER" id="PTHR11177">
    <property type="entry name" value="CHITINASE"/>
    <property type="match status" value="1"/>
</dbReference>
<keyword evidence="8" id="KW-0119">Carbohydrate metabolism</keyword>
<evidence type="ECO:0000313" key="14">
    <source>
        <dbReference type="Proteomes" id="UP001244011"/>
    </source>
</evidence>
<dbReference type="Pfam" id="PF00704">
    <property type="entry name" value="Glyco_hydro_18"/>
    <property type="match status" value="1"/>
</dbReference>
<dbReference type="PROSITE" id="PS51910">
    <property type="entry name" value="GH18_2"/>
    <property type="match status" value="1"/>
</dbReference>
<dbReference type="EMBL" id="MU839020">
    <property type="protein sequence ID" value="KAK1764452.1"/>
    <property type="molecule type" value="Genomic_DNA"/>
</dbReference>
<accession>A0AAJ0BWP8</accession>
<keyword evidence="9 11" id="KW-0326">Glycosidase</keyword>
<evidence type="ECO:0000259" key="12">
    <source>
        <dbReference type="PROSITE" id="PS51910"/>
    </source>
</evidence>
<dbReference type="InterPro" id="IPR001579">
    <property type="entry name" value="Glyco_hydro_18_chit_AS"/>
</dbReference>
<comment type="similarity">
    <text evidence="3">Belongs to the glycosyl hydrolase 18 family. Chitinase class V subfamily.</text>
</comment>
<dbReference type="InterPro" id="IPR011583">
    <property type="entry name" value="Chitinase_II/V-like_cat"/>
</dbReference>
<keyword evidence="14" id="KW-1185">Reference proteome</keyword>
<keyword evidence="7" id="KW-0146">Chitin degradation</keyword>
<evidence type="ECO:0000256" key="1">
    <source>
        <dbReference type="ARBA" id="ARBA00000822"/>
    </source>
</evidence>
<dbReference type="PANTHER" id="PTHR11177:SF228">
    <property type="entry name" value="CHITINASE"/>
    <property type="match status" value="1"/>
</dbReference>
<dbReference type="GO" id="GO:0006032">
    <property type="term" value="P:chitin catabolic process"/>
    <property type="evidence" value="ECO:0007669"/>
    <property type="project" value="UniProtKB-KW"/>
</dbReference>
<feature type="domain" description="GH18" evidence="12">
    <location>
        <begin position="7"/>
        <end position="353"/>
    </location>
</feature>
<evidence type="ECO:0000256" key="4">
    <source>
        <dbReference type="ARBA" id="ARBA00012729"/>
    </source>
</evidence>